<evidence type="ECO:0000256" key="7">
    <source>
        <dbReference type="RuleBase" id="RU363032"/>
    </source>
</evidence>
<keyword evidence="4 7" id="KW-0812">Transmembrane</keyword>
<dbReference type="PANTHER" id="PTHR43005:SF1">
    <property type="entry name" value="SPERMIDINE_PUTRESCINE TRANSPORT SYSTEM PERMEASE PROTEIN"/>
    <property type="match status" value="1"/>
</dbReference>
<feature type="transmembrane region" description="Helical" evidence="7">
    <location>
        <begin position="38"/>
        <end position="60"/>
    </location>
</feature>
<dbReference type="GO" id="GO:0055085">
    <property type="term" value="P:transmembrane transport"/>
    <property type="evidence" value="ECO:0007669"/>
    <property type="project" value="InterPro"/>
</dbReference>
<evidence type="ECO:0000256" key="5">
    <source>
        <dbReference type="ARBA" id="ARBA00022989"/>
    </source>
</evidence>
<organism evidence="10 11">
    <name type="scientific">Sinomonas humi</name>
    <dbReference type="NCBI Taxonomy" id="1338436"/>
    <lineage>
        <taxon>Bacteria</taxon>
        <taxon>Bacillati</taxon>
        <taxon>Actinomycetota</taxon>
        <taxon>Actinomycetes</taxon>
        <taxon>Micrococcales</taxon>
        <taxon>Micrococcaceae</taxon>
        <taxon>Sinomonas</taxon>
    </lineage>
</organism>
<keyword evidence="11" id="KW-1185">Reference proteome</keyword>
<evidence type="ECO:0000256" key="6">
    <source>
        <dbReference type="ARBA" id="ARBA00023136"/>
    </source>
</evidence>
<evidence type="ECO:0000256" key="8">
    <source>
        <dbReference type="SAM" id="MobiDB-lite"/>
    </source>
</evidence>
<accession>A0A0B2AGV8</accession>
<dbReference type="InterPro" id="IPR000515">
    <property type="entry name" value="MetI-like"/>
</dbReference>
<evidence type="ECO:0000313" key="10">
    <source>
        <dbReference type="EMBL" id="KHL01042.1"/>
    </source>
</evidence>
<protein>
    <submittedName>
        <fullName evidence="10">ABC transporter permease</fullName>
    </submittedName>
</protein>
<feature type="domain" description="ABC transmembrane type-1" evidence="9">
    <location>
        <begin position="101"/>
        <end position="313"/>
    </location>
</feature>
<dbReference type="SUPFAM" id="SSF161098">
    <property type="entry name" value="MetI-like"/>
    <property type="match status" value="1"/>
</dbReference>
<dbReference type="Proteomes" id="UP000030982">
    <property type="component" value="Unassembled WGS sequence"/>
</dbReference>
<sequence>MTSVSDMTSVGGRLDRRARPTAGGPTAPRRRPRLGRQVARWLFVAPAVIFVLVFFGYPIVQNVMMSLENYTTTTFYTGEAPWVGFANYVTVFTNPLFTTTVINTALFTVGSIVCQFVLGLGLALFFKRHFPLGGFLRSLLLLPWLLPLIASAAVWKWILDQGSGALNQFLGLFGVSPVPWLVSPSLALVAVIGVNIWLGIPFNTTILYSGLQAVPEELYEAASLDGAVGWKAFWHITWPSIRSVVGVVVVLGVVYTLKVVDIILGLTGGGPANSTQTLATWAYQNSFVQFLFGQGAAVSNVLIAVSLVFALVYLSMTRKEVDE</sequence>
<feature type="transmembrane region" description="Helical" evidence="7">
    <location>
        <begin position="105"/>
        <end position="126"/>
    </location>
</feature>
<comment type="similarity">
    <text evidence="7">Belongs to the binding-protein-dependent transport system permease family.</text>
</comment>
<dbReference type="PROSITE" id="PS50928">
    <property type="entry name" value="ABC_TM1"/>
    <property type="match status" value="1"/>
</dbReference>
<feature type="transmembrane region" description="Helical" evidence="7">
    <location>
        <begin position="178"/>
        <end position="198"/>
    </location>
</feature>
<feature type="transmembrane region" description="Helical" evidence="7">
    <location>
        <begin position="138"/>
        <end position="158"/>
    </location>
</feature>
<dbReference type="EMBL" id="JTDL01000145">
    <property type="protein sequence ID" value="KHL01042.1"/>
    <property type="molecule type" value="Genomic_DNA"/>
</dbReference>
<dbReference type="AlphaFoldDB" id="A0A0B2AGV8"/>
<feature type="transmembrane region" description="Helical" evidence="7">
    <location>
        <begin position="287"/>
        <end position="314"/>
    </location>
</feature>
<reference evidence="10 11" key="1">
    <citation type="submission" date="2014-09" db="EMBL/GenBank/DDBJ databases">
        <title>Genome sequence of Sinomonas sp. MUSC 117.</title>
        <authorList>
            <person name="Lee L.-H."/>
        </authorList>
    </citation>
    <scope>NUCLEOTIDE SEQUENCE [LARGE SCALE GENOMIC DNA]</scope>
    <source>
        <strain evidence="10 11">MUSC 117</strain>
    </source>
</reference>
<feature type="transmembrane region" description="Helical" evidence="7">
    <location>
        <begin position="244"/>
        <end position="267"/>
    </location>
</feature>
<proteinExistence type="inferred from homology"/>
<evidence type="ECO:0000256" key="3">
    <source>
        <dbReference type="ARBA" id="ARBA00022475"/>
    </source>
</evidence>
<keyword evidence="6 7" id="KW-0472">Membrane</keyword>
<dbReference type="CDD" id="cd06261">
    <property type="entry name" value="TM_PBP2"/>
    <property type="match status" value="1"/>
</dbReference>
<dbReference type="PANTHER" id="PTHR43005">
    <property type="entry name" value="BLR7065 PROTEIN"/>
    <property type="match status" value="1"/>
</dbReference>
<evidence type="ECO:0000256" key="4">
    <source>
        <dbReference type="ARBA" id="ARBA00022692"/>
    </source>
</evidence>
<dbReference type="InterPro" id="IPR035906">
    <property type="entry name" value="MetI-like_sf"/>
</dbReference>
<keyword evidence="3" id="KW-1003">Cell membrane</keyword>
<dbReference type="GO" id="GO:0005886">
    <property type="term" value="C:plasma membrane"/>
    <property type="evidence" value="ECO:0007669"/>
    <property type="project" value="UniProtKB-SubCell"/>
</dbReference>
<feature type="region of interest" description="Disordered" evidence="8">
    <location>
        <begin position="1"/>
        <end position="31"/>
    </location>
</feature>
<comment type="caution">
    <text evidence="10">The sequence shown here is derived from an EMBL/GenBank/DDBJ whole genome shotgun (WGS) entry which is preliminary data.</text>
</comment>
<evidence type="ECO:0000259" key="9">
    <source>
        <dbReference type="PROSITE" id="PS50928"/>
    </source>
</evidence>
<comment type="subcellular location">
    <subcellularLocation>
        <location evidence="1 7">Cell membrane</location>
        <topology evidence="1 7">Multi-pass membrane protein</topology>
    </subcellularLocation>
</comment>
<evidence type="ECO:0000313" key="11">
    <source>
        <dbReference type="Proteomes" id="UP000030982"/>
    </source>
</evidence>
<dbReference type="Gene3D" id="1.10.3720.10">
    <property type="entry name" value="MetI-like"/>
    <property type="match status" value="1"/>
</dbReference>
<gene>
    <name evidence="10" type="ORF">LK10_17970</name>
</gene>
<evidence type="ECO:0000256" key="2">
    <source>
        <dbReference type="ARBA" id="ARBA00022448"/>
    </source>
</evidence>
<name>A0A0B2AGV8_9MICC</name>
<dbReference type="Pfam" id="PF00528">
    <property type="entry name" value="BPD_transp_1"/>
    <property type="match status" value="1"/>
</dbReference>
<keyword evidence="2 7" id="KW-0813">Transport</keyword>
<dbReference type="STRING" id="1338436.LK10_17970"/>
<evidence type="ECO:0000256" key="1">
    <source>
        <dbReference type="ARBA" id="ARBA00004651"/>
    </source>
</evidence>
<keyword evidence="5 7" id="KW-1133">Transmembrane helix</keyword>
<dbReference type="OrthoDB" id="34224at2"/>
<dbReference type="RefSeq" id="WP_043126692.1">
    <property type="nucleotide sequence ID" value="NZ_JTDL01000145.1"/>
</dbReference>